<feature type="transmembrane region" description="Helical" evidence="7">
    <location>
        <begin position="82"/>
        <end position="100"/>
    </location>
</feature>
<dbReference type="PANTHER" id="PTHR43744">
    <property type="entry name" value="ABC TRANSPORTER PERMEASE PROTEIN MG189-RELATED-RELATED"/>
    <property type="match status" value="1"/>
</dbReference>
<keyword evidence="2 7" id="KW-0813">Transport</keyword>
<feature type="transmembrane region" description="Helical" evidence="7">
    <location>
        <begin position="14"/>
        <end position="32"/>
    </location>
</feature>
<evidence type="ECO:0000256" key="3">
    <source>
        <dbReference type="ARBA" id="ARBA00022475"/>
    </source>
</evidence>
<evidence type="ECO:0000313" key="10">
    <source>
        <dbReference type="Proteomes" id="UP000190959"/>
    </source>
</evidence>
<feature type="transmembrane region" description="Helical" evidence="7">
    <location>
        <begin position="44"/>
        <end position="62"/>
    </location>
</feature>
<dbReference type="AlphaFoldDB" id="A0A1S9NBI2"/>
<comment type="similarity">
    <text evidence="7">Belongs to the binding-protein-dependent transport system permease family.</text>
</comment>
<feature type="transmembrane region" description="Helical" evidence="7">
    <location>
        <begin position="185"/>
        <end position="207"/>
    </location>
</feature>
<reference evidence="9 10" key="1">
    <citation type="submission" date="2017-02" db="EMBL/GenBank/DDBJ databases">
        <title>Genome sequence of Clostridium beijerinckii Br21.</title>
        <authorList>
            <person name="Fonseca B.C."/>
            <person name="Guazzaroni M.E."/>
            <person name="Riano-Pachon D.M."/>
            <person name="Reginatto V."/>
        </authorList>
    </citation>
    <scope>NUCLEOTIDE SEQUENCE [LARGE SCALE GENOMIC DNA]</scope>
    <source>
        <strain evidence="9 10">Br21</strain>
    </source>
</reference>
<evidence type="ECO:0000256" key="5">
    <source>
        <dbReference type="ARBA" id="ARBA00022989"/>
    </source>
</evidence>
<dbReference type="PANTHER" id="PTHR43744:SF9">
    <property type="entry name" value="POLYGALACTURONAN_RHAMNOGALACTURONAN TRANSPORT SYSTEM PERMEASE PROTEIN YTCP"/>
    <property type="match status" value="1"/>
</dbReference>
<evidence type="ECO:0000313" key="9">
    <source>
        <dbReference type="EMBL" id="OOP74800.1"/>
    </source>
</evidence>
<evidence type="ECO:0000256" key="2">
    <source>
        <dbReference type="ARBA" id="ARBA00022448"/>
    </source>
</evidence>
<keyword evidence="6 7" id="KW-0472">Membrane</keyword>
<evidence type="ECO:0000256" key="6">
    <source>
        <dbReference type="ARBA" id="ARBA00023136"/>
    </source>
</evidence>
<dbReference type="GO" id="GO:0055085">
    <property type="term" value="P:transmembrane transport"/>
    <property type="evidence" value="ECO:0007669"/>
    <property type="project" value="InterPro"/>
</dbReference>
<evidence type="ECO:0000259" key="8">
    <source>
        <dbReference type="PROSITE" id="PS50928"/>
    </source>
</evidence>
<protein>
    <submittedName>
        <fullName evidence="9">ABC transporter permease</fullName>
    </submittedName>
</protein>
<dbReference type="Pfam" id="PF00528">
    <property type="entry name" value="BPD_transp_1"/>
    <property type="match status" value="1"/>
</dbReference>
<dbReference type="Proteomes" id="UP000190959">
    <property type="component" value="Unassembled WGS sequence"/>
</dbReference>
<keyword evidence="3" id="KW-1003">Cell membrane</keyword>
<proteinExistence type="inferred from homology"/>
<dbReference type="Gene3D" id="1.10.3720.10">
    <property type="entry name" value="MetI-like"/>
    <property type="match status" value="1"/>
</dbReference>
<dbReference type="RefSeq" id="WP_078114308.1">
    <property type="nucleotide sequence ID" value="NZ_MWMH01000001.1"/>
</dbReference>
<comment type="subcellular location">
    <subcellularLocation>
        <location evidence="1 7">Cell membrane</location>
        <topology evidence="1 7">Multi-pass membrane protein</topology>
    </subcellularLocation>
</comment>
<dbReference type="InterPro" id="IPR035906">
    <property type="entry name" value="MetI-like_sf"/>
</dbReference>
<accession>A0A1S9NBI2</accession>
<dbReference type="InterPro" id="IPR000515">
    <property type="entry name" value="MetI-like"/>
</dbReference>
<feature type="transmembrane region" description="Helical" evidence="7">
    <location>
        <begin position="112"/>
        <end position="132"/>
    </location>
</feature>
<evidence type="ECO:0000256" key="4">
    <source>
        <dbReference type="ARBA" id="ARBA00022692"/>
    </source>
</evidence>
<dbReference type="EMBL" id="MWMH01000001">
    <property type="protein sequence ID" value="OOP74800.1"/>
    <property type="molecule type" value="Genomic_DNA"/>
</dbReference>
<dbReference type="PROSITE" id="PS50928">
    <property type="entry name" value="ABC_TM1"/>
    <property type="match status" value="1"/>
</dbReference>
<feature type="transmembrane region" description="Helical" evidence="7">
    <location>
        <begin position="144"/>
        <end position="164"/>
    </location>
</feature>
<evidence type="ECO:0000256" key="7">
    <source>
        <dbReference type="RuleBase" id="RU363032"/>
    </source>
</evidence>
<sequence>MLKSKSFGSRLADVVIWSVILLLTAACLFPLINMVAISFSNKSAAAGNLVGLLPVDFTLASYKTLMQEGQFWRSFGISVLRVVLGTALNLILVVLMAYPLSKSKREFRSRNIYMNFMIFAMLFSGGMIPIFITVKNLQLLDTIWALILPGAVPIFNVILLMNFFKSVPKSLEEAAELEGCNKWQILFKIYIPISLPALATISLFSIVGHWNDFFSGLLYINKAANYPLQTYIQQLTVDITKVTNPAQLQSLADISNKTLNSAKIVVSTIPLLIIYPFLQKYFVTGMVMGSVKE</sequence>
<dbReference type="PROSITE" id="PS51257">
    <property type="entry name" value="PROKAR_LIPOPROTEIN"/>
    <property type="match status" value="1"/>
</dbReference>
<feature type="domain" description="ABC transmembrane type-1" evidence="8">
    <location>
        <begin position="71"/>
        <end position="275"/>
    </location>
</feature>
<organism evidence="9 10">
    <name type="scientific">Clostridium beijerinckii</name>
    <name type="common">Clostridium MP</name>
    <dbReference type="NCBI Taxonomy" id="1520"/>
    <lineage>
        <taxon>Bacteria</taxon>
        <taxon>Bacillati</taxon>
        <taxon>Bacillota</taxon>
        <taxon>Clostridia</taxon>
        <taxon>Eubacteriales</taxon>
        <taxon>Clostridiaceae</taxon>
        <taxon>Clostridium</taxon>
    </lineage>
</organism>
<gene>
    <name evidence="9" type="ORF">CBEIBR21_01140</name>
</gene>
<dbReference type="GO" id="GO:0005886">
    <property type="term" value="C:plasma membrane"/>
    <property type="evidence" value="ECO:0007669"/>
    <property type="project" value="UniProtKB-SubCell"/>
</dbReference>
<comment type="caution">
    <text evidence="9">The sequence shown here is derived from an EMBL/GenBank/DDBJ whole genome shotgun (WGS) entry which is preliminary data.</text>
</comment>
<keyword evidence="5 7" id="KW-1133">Transmembrane helix</keyword>
<evidence type="ECO:0000256" key="1">
    <source>
        <dbReference type="ARBA" id="ARBA00004651"/>
    </source>
</evidence>
<dbReference type="CDD" id="cd06261">
    <property type="entry name" value="TM_PBP2"/>
    <property type="match status" value="1"/>
</dbReference>
<dbReference type="SUPFAM" id="SSF161098">
    <property type="entry name" value="MetI-like"/>
    <property type="match status" value="1"/>
</dbReference>
<name>A0A1S9NBI2_CLOBE</name>
<keyword evidence="4 7" id="KW-0812">Transmembrane</keyword>
<feature type="transmembrane region" description="Helical" evidence="7">
    <location>
        <begin position="261"/>
        <end position="278"/>
    </location>
</feature>